<evidence type="ECO:0000313" key="1">
    <source>
        <dbReference type="EMBL" id="PVY43142.1"/>
    </source>
</evidence>
<comment type="caution">
    <text evidence="1">The sequence shown here is derived from an EMBL/GenBank/DDBJ whole genome shotgun (WGS) entry which is preliminary data.</text>
</comment>
<protein>
    <submittedName>
        <fullName evidence="1">Uncharacterized protein</fullName>
    </submittedName>
</protein>
<dbReference type="RefSeq" id="WP_116542172.1">
    <property type="nucleotide sequence ID" value="NZ_QEKI01000002.1"/>
</dbReference>
<keyword evidence="2" id="KW-1185">Reference proteome</keyword>
<dbReference type="AlphaFoldDB" id="A0A2U1B3G6"/>
<dbReference type="EMBL" id="QEKI01000002">
    <property type="protein sequence ID" value="PVY43142.1"/>
    <property type="molecule type" value="Genomic_DNA"/>
</dbReference>
<gene>
    <name evidence="1" type="ORF">C8E01_102319</name>
</gene>
<reference evidence="1 2" key="1">
    <citation type="submission" date="2018-04" db="EMBL/GenBank/DDBJ databases">
        <title>Genomic Encyclopedia of Type Strains, Phase IV (KMG-IV): sequencing the most valuable type-strain genomes for metagenomic binning, comparative biology and taxonomic classification.</title>
        <authorList>
            <person name="Goeker M."/>
        </authorList>
    </citation>
    <scope>NUCLEOTIDE SEQUENCE [LARGE SCALE GENOMIC DNA]</scope>
    <source>
        <strain evidence="1 2">DSM 100231</strain>
    </source>
</reference>
<organism evidence="1 2">
    <name type="scientific">Pontibacter virosus</name>
    <dbReference type="NCBI Taxonomy" id="1765052"/>
    <lineage>
        <taxon>Bacteria</taxon>
        <taxon>Pseudomonadati</taxon>
        <taxon>Bacteroidota</taxon>
        <taxon>Cytophagia</taxon>
        <taxon>Cytophagales</taxon>
        <taxon>Hymenobacteraceae</taxon>
        <taxon>Pontibacter</taxon>
    </lineage>
</organism>
<dbReference type="OrthoDB" id="853724at2"/>
<accession>A0A2U1B3G6</accession>
<name>A0A2U1B3G6_9BACT</name>
<proteinExistence type="predicted"/>
<evidence type="ECO:0000313" key="2">
    <source>
        <dbReference type="Proteomes" id="UP000245466"/>
    </source>
</evidence>
<dbReference type="Proteomes" id="UP000245466">
    <property type="component" value="Unassembled WGS sequence"/>
</dbReference>
<sequence length="87" mass="9695">MSELTAFISKLDTCDCDLIVLTFIGEERLYCRFFKGGLYKDRMFINDEAVMAKLCAVCGEGEEIDAAGIKKLREMFSPSQANDPASI</sequence>